<dbReference type="PIRSF" id="PIRSF005902">
    <property type="entry name" value="DNase_TatD"/>
    <property type="match status" value="1"/>
</dbReference>
<evidence type="ECO:0000256" key="1">
    <source>
        <dbReference type="ARBA" id="ARBA00009275"/>
    </source>
</evidence>
<dbReference type="PANTHER" id="PTHR46124:SF3">
    <property type="entry name" value="HYDROLASE"/>
    <property type="match status" value="1"/>
</dbReference>
<proteinExistence type="inferred from homology"/>
<organism evidence="3 4">
    <name type="scientific">Motilimonas cestriensis</name>
    <dbReference type="NCBI Taxonomy" id="2742685"/>
    <lineage>
        <taxon>Bacteria</taxon>
        <taxon>Pseudomonadati</taxon>
        <taxon>Pseudomonadota</taxon>
        <taxon>Gammaproteobacteria</taxon>
        <taxon>Alteromonadales</taxon>
        <taxon>Alteromonadales genera incertae sedis</taxon>
        <taxon>Motilimonas</taxon>
    </lineage>
</organism>
<dbReference type="EMBL" id="JAIMJA010000002">
    <property type="protein sequence ID" value="MCE2593793.1"/>
    <property type="molecule type" value="Genomic_DNA"/>
</dbReference>
<dbReference type="GO" id="GO:0016787">
    <property type="term" value="F:hydrolase activity"/>
    <property type="evidence" value="ECO:0007669"/>
    <property type="project" value="UniProtKB-KW"/>
</dbReference>
<gene>
    <name evidence="3" type="ORF">K6Y31_03080</name>
</gene>
<comment type="similarity">
    <text evidence="1">Belongs to the metallo-dependent hydrolases superfamily. TatD-type hydrolase family.</text>
</comment>
<dbReference type="PROSITE" id="PS01137">
    <property type="entry name" value="TATD_1"/>
    <property type="match status" value="1"/>
</dbReference>
<dbReference type="InterPro" id="IPR032466">
    <property type="entry name" value="Metal_Hydrolase"/>
</dbReference>
<dbReference type="Pfam" id="PF01026">
    <property type="entry name" value="TatD_DNase"/>
    <property type="match status" value="1"/>
</dbReference>
<name>A0ABS8W7Q9_9GAMM</name>
<comment type="caution">
    <text evidence="3">The sequence shown here is derived from an EMBL/GenBank/DDBJ whole genome shotgun (WGS) entry which is preliminary data.</text>
</comment>
<dbReference type="InterPro" id="IPR018228">
    <property type="entry name" value="DNase_TatD-rel_CS"/>
</dbReference>
<dbReference type="SUPFAM" id="SSF51556">
    <property type="entry name" value="Metallo-dependent hydrolases"/>
    <property type="match status" value="1"/>
</dbReference>
<evidence type="ECO:0000313" key="4">
    <source>
        <dbReference type="Proteomes" id="UP001201273"/>
    </source>
</evidence>
<sequence>MMDTHCHLDFAEFDGVREQLLMDAAQLTVKRILVPGVKAATWQDLIALCQSHPALDFALGLHPYFLADYQAEHMALLQQLAEQYQPLAIGEVGLDAMVDVPMALQLNVLRQQIEIAKTAKLPLILHQRKTASSLLAELKHFPYGGVLHAFSGSYEQGMAFIDKGFKLGIGGVITYPRAAKTRASVARFPLEALMLETDGPDMPIANQTTNVNSPLNLPFIFNALAELRDEPPAQLAKGLWQNSQAVFGRGKI</sequence>
<accession>A0ABS8W7Q9</accession>
<protein>
    <submittedName>
        <fullName evidence="3">TatD family hydrolase</fullName>
    </submittedName>
</protein>
<dbReference type="PANTHER" id="PTHR46124">
    <property type="entry name" value="D-AMINOACYL-TRNA DEACYLASE"/>
    <property type="match status" value="1"/>
</dbReference>
<keyword evidence="4" id="KW-1185">Reference proteome</keyword>
<dbReference type="InterPro" id="IPR001130">
    <property type="entry name" value="TatD-like"/>
</dbReference>
<evidence type="ECO:0000256" key="2">
    <source>
        <dbReference type="ARBA" id="ARBA00022801"/>
    </source>
</evidence>
<evidence type="ECO:0000313" key="3">
    <source>
        <dbReference type="EMBL" id="MCE2593793.1"/>
    </source>
</evidence>
<reference evidence="3 4" key="1">
    <citation type="journal article" date="2022" name="Environ. Microbiol. Rep.">
        <title>Eco-phylogenetic analyses reveal divergent evolution of vitamin B12 metabolism in the marine bacterial family 'Psychromonadaceae'.</title>
        <authorList>
            <person name="Jin X."/>
            <person name="Yang Y."/>
            <person name="Cao H."/>
            <person name="Gao B."/>
            <person name="Zhao Z."/>
        </authorList>
    </citation>
    <scope>NUCLEOTIDE SEQUENCE [LARGE SCALE GENOMIC DNA]</scope>
    <source>
        <strain evidence="3 4">MKS20</strain>
    </source>
</reference>
<dbReference type="CDD" id="cd01310">
    <property type="entry name" value="TatD_DNAse"/>
    <property type="match status" value="1"/>
</dbReference>
<dbReference type="Gene3D" id="3.20.20.140">
    <property type="entry name" value="Metal-dependent hydrolases"/>
    <property type="match status" value="1"/>
</dbReference>
<dbReference type="Proteomes" id="UP001201273">
    <property type="component" value="Unassembled WGS sequence"/>
</dbReference>
<keyword evidence="2 3" id="KW-0378">Hydrolase</keyword>